<dbReference type="PANTHER" id="PTHR48449">
    <property type="entry name" value="DUF1985 DOMAIN-CONTAINING PROTEIN"/>
    <property type="match status" value="1"/>
</dbReference>
<dbReference type="EMBL" id="VOIH02000001">
    <property type="protein sequence ID" value="KAF3457947.1"/>
    <property type="molecule type" value="Genomic_DNA"/>
</dbReference>
<evidence type="ECO:0000259" key="1">
    <source>
        <dbReference type="Pfam" id="PF09331"/>
    </source>
</evidence>
<dbReference type="InterPro" id="IPR015410">
    <property type="entry name" value="DUF1985"/>
</dbReference>
<accession>A0A8K0HRX4</accession>
<dbReference type="PANTHER" id="PTHR48449:SF1">
    <property type="entry name" value="DUF1985 DOMAIN-CONTAINING PROTEIN"/>
    <property type="match status" value="1"/>
</dbReference>
<organism evidence="2 3">
    <name type="scientific">Rhamnella rubrinervis</name>
    <dbReference type="NCBI Taxonomy" id="2594499"/>
    <lineage>
        <taxon>Eukaryota</taxon>
        <taxon>Viridiplantae</taxon>
        <taxon>Streptophyta</taxon>
        <taxon>Embryophyta</taxon>
        <taxon>Tracheophyta</taxon>
        <taxon>Spermatophyta</taxon>
        <taxon>Magnoliopsida</taxon>
        <taxon>eudicotyledons</taxon>
        <taxon>Gunneridae</taxon>
        <taxon>Pentapetalae</taxon>
        <taxon>rosids</taxon>
        <taxon>fabids</taxon>
        <taxon>Rosales</taxon>
        <taxon>Rhamnaceae</taxon>
        <taxon>rhamnoid group</taxon>
        <taxon>Rhamneae</taxon>
        <taxon>Rhamnella</taxon>
    </lineage>
</organism>
<feature type="domain" description="DUF1985" evidence="1">
    <location>
        <begin position="29"/>
        <end position="134"/>
    </location>
</feature>
<gene>
    <name evidence="2" type="ORF">FNV43_RR02609</name>
</gene>
<keyword evidence="3" id="KW-1185">Reference proteome</keyword>
<reference evidence="2" key="1">
    <citation type="submission" date="2020-03" db="EMBL/GenBank/DDBJ databases">
        <title>A high-quality chromosome-level genome assembly of a woody plant with both climbing and erect habits, Rhamnella rubrinervis.</title>
        <authorList>
            <person name="Lu Z."/>
            <person name="Yang Y."/>
            <person name="Zhu X."/>
            <person name="Sun Y."/>
        </authorList>
    </citation>
    <scope>NUCLEOTIDE SEQUENCE</scope>
    <source>
        <strain evidence="2">BYM</strain>
        <tissue evidence="2">Leaf</tissue>
    </source>
</reference>
<protein>
    <recommendedName>
        <fullName evidence="1">DUF1985 domain-containing protein</fullName>
    </recommendedName>
</protein>
<sequence>MDKLQASCFGKFSKIKIIQFYGGFVYLLLLNQVECDDKNVMEFDLNNIGVRFGRKSFAMIMRLNCSKLPNASKLEHLPYNLWVKFFGKLGPMTQGKFNKAFEDMDFNEKEVDNNVKCCMFYFLEMVLLVSDKKRLSRTTTSELYKISTQLNTIL</sequence>
<comment type="caution">
    <text evidence="2">The sequence shown here is derived from an EMBL/GenBank/DDBJ whole genome shotgun (WGS) entry which is preliminary data.</text>
</comment>
<evidence type="ECO:0000313" key="2">
    <source>
        <dbReference type="EMBL" id="KAF3457947.1"/>
    </source>
</evidence>
<dbReference type="AlphaFoldDB" id="A0A8K0HRX4"/>
<dbReference type="Pfam" id="PF09331">
    <property type="entry name" value="DUF1985"/>
    <property type="match status" value="1"/>
</dbReference>
<dbReference type="Proteomes" id="UP000796880">
    <property type="component" value="Unassembled WGS sequence"/>
</dbReference>
<name>A0A8K0HRX4_9ROSA</name>
<proteinExistence type="predicted"/>
<evidence type="ECO:0000313" key="3">
    <source>
        <dbReference type="Proteomes" id="UP000796880"/>
    </source>
</evidence>